<proteinExistence type="predicted"/>
<evidence type="ECO:0000313" key="2">
    <source>
        <dbReference type="EMBL" id="KAF9445226.1"/>
    </source>
</evidence>
<feature type="region of interest" description="Disordered" evidence="1">
    <location>
        <begin position="55"/>
        <end position="75"/>
    </location>
</feature>
<evidence type="ECO:0000313" key="3">
    <source>
        <dbReference type="Proteomes" id="UP000807342"/>
    </source>
</evidence>
<reference evidence="2" key="1">
    <citation type="submission" date="2020-11" db="EMBL/GenBank/DDBJ databases">
        <authorList>
            <consortium name="DOE Joint Genome Institute"/>
            <person name="Ahrendt S."/>
            <person name="Riley R."/>
            <person name="Andreopoulos W."/>
            <person name="Labutti K."/>
            <person name="Pangilinan J."/>
            <person name="Ruiz-Duenas F.J."/>
            <person name="Barrasa J.M."/>
            <person name="Sanchez-Garcia M."/>
            <person name="Camarero S."/>
            <person name="Miyauchi S."/>
            <person name="Serrano A."/>
            <person name="Linde D."/>
            <person name="Babiker R."/>
            <person name="Drula E."/>
            <person name="Ayuso-Fernandez I."/>
            <person name="Pacheco R."/>
            <person name="Padilla G."/>
            <person name="Ferreira P."/>
            <person name="Barriuso J."/>
            <person name="Kellner H."/>
            <person name="Castanera R."/>
            <person name="Alfaro M."/>
            <person name="Ramirez L."/>
            <person name="Pisabarro A.G."/>
            <person name="Kuo A."/>
            <person name="Tritt A."/>
            <person name="Lipzen A."/>
            <person name="He G."/>
            <person name="Yan M."/>
            <person name="Ng V."/>
            <person name="Cullen D."/>
            <person name="Martin F."/>
            <person name="Rosso M.-N."/>
            <person name="Henrissat B."/>
            <person name="Hibbett D."/>
            <person name="Martinez A.T."/>
            <person name="Grigoriev I.V."/>
        </authorList>
    </citation>
    <scope>NUCLEOTIDE SEQUENCE</scope>
    <source>
        <strain evidence="2">MF-IS2</strain>
    </source>
</reference>
<organism evidence="2 3">
    <name type="scientific">Macrolepiota fuliginosa MF-IS2</name>
    <dbReference type="NCBI Taxonomy" id="1400762"/>
    <lineage>
        <taxon>Eukaryota</taxon>
        <taxon>Fungi</taxon>
        <taxon>Dikarya</taxon>
        <taxon>Basidiomycota</taxon>
        <taxon>Agaricomycotina</taxon>
        <taxon>Agaricomycetes</taxon>
        <taxon>Agaricomycetidae</taxon>
        <taxon>Agaricales</taxon>
        <taxon>Agaricineae</taxon>
        <taxon>Agaricaceae</taxon>
        <taxon>Macrolepiota</taxon>
    </lineage>
</organism>
<evidence type="ECO:0000256" key="1">
    <source>
        <dbReference type="SAM" id="MobiDB-lite"/>
    </source>
</evidence>
<feature type="compositionally biased region" description="Basic residues" evidence="1">
    <location>
        <begin position="55"/>
        <end position="68"/>
    </location>
</feature>
<sequence length="154" mass="17352">MSLGPIGLQERTMNTFITSITPWIALSRAKFWRRCPYLDIRASFPNGLFLSRQEKRVRHGSQRRQGRRRGNESERSRGRLLMCVLGPGECPSKGSCQVGEYIQVPHDTVSVVGWFRDNSIYSSSLCEDFLTHAYISLILTGAITTPSGILGFQL</sequence>
<accession>A0A9P5X8D8</accession>
<dbReference type="AlphaFoldDB" id="A0A9P5X8D8"/>
<name>A0A9P5X8D8_9AGAR</name>
<dbReference type="Proteomes" id="UP000807342">
    <property type="component" value="Unassembled WGS sequence"/>
</dbReference>
<dbReference type="EMBL" id="MU151315">
    <property type="protein sequence ID" value="KAF9445226.1"/>
    <property type="molecule type" value="Genomic_DNA"/>
</dbReference>
<gene>
    <name evidence="2" type="ORF">P691DRAFT_805967</name>
</gene>
<comment type="caution">
    <text evidence="2">The sequence shown here is derived from an EMBL/GenBank/DDBJ whole genome shotgun (WGS) entry which is preliminary data.</text>
</comment>
<keyword evidence="3" id="KW-1185">Reference proteome</keyword>
<protein>
    <submittedName>
        <fullName evidence="2">Uncharacterized protein</fullName>
    </submittedName>
</protein>